<evidence type="ECO:0000313" key="1">
    <source>
        <dbReference type="EMBL" id="CAD8996574.1"/>
    </source>
</evidence>
<accession>A0A7S1I011</accession>
<proteinExistence type="predicted"/>
<reference evidence="1" key="1">
    <citation type="submission" date="2021-01" db="EMBL/GenBank/DDBJ databases">
        <authorList>
            <person name="Corre E."/>
            <person name="Pelletier E."/>
            <person name="Niang G."/>
            <person name="Scheremetjew M."/>
            <person name="Finn R."/>
            <person name="Kale V."/>
            <person name="Holt S."/>
            <person name="Cochrane G."/>
            <person name="Meng A."/>
            <person name="Brown T."/>
            <person name="Cohen L."/>
        </authorList>
    </citation>
    <scope>NUCLEOTIDE SEQUENCE</scope>
    <source>
        <strain evidence="1">NIES-381</strain>
    </source>
</reference>
<dbReference type="EMBL" id="HBGA01019675">
    <property type="protein sequence ID" value="CAD8996574.1"/>
    <property type="molecule type" value="Transcribed_RNA"/>
</dbReference>
<dbReference type="AlphaFoldDB" id="A0A7S1I011"/>
<protein>
    <submittedName>
        <fullName evidence="1">Uncharacterized protein</fullName>
    </submittedName>
</protein>
<organism evidence="1">
    <name type="scientific">Eutreptiella gymnastica</name>
    <dbReference type="NCBI Taxonomy" id="73025"/>
    <lineage>
        <taxon>Eukaryota</taxon>
        <taxon>Discoba</taxon>
        <taxon>Euglenozoa</taxon>
        <taxon>Euglenida</taxon>
        <taxon>Spirocuta</taxon>
        <taxon>Euglenophyceae</taxon>
        <taxon>Eutreptiales</taxon>
        <taxon>Eutreptiaceae</taxon>
        <taxon>Eutreptiella</taxon>
    </lineage>
</organism>
<sequence length="162" mass="18306">MGYAQGPRQRAETTVLVSTQSILESCSTCVMPPHYDGWMTWSPSLFLSVLTGFERFFSLIWCTLQVGATIHTPRAVNTPGHRHANKAKDTRESEEWPHVHLATLFLSGQMLSCKEAKVLLSSGCRTPPGVFLSNQPTRSPWCWDKWLVRCAWLLSEHFLTLS</sequence>
<gene>
    <name evidence="1" type="ORF">EGYM00392_LOCUS7636</name>
</gene>
<name>A0A7S1I011_9EUGL</name>